<reference evidence="1 2" key="1">
    <citation type="submission" date="2023-03" db="EMBL/GenBank/DDBJ databases">
        <title>Strain YYF002 represents a novel species in the genus Winogradskyella isolated from seawater.</title>
        <authorList>
            <person name="Fu Z.-Y."/>
        </authorList>
    </citation>
    <scope>NUCLEOTIDE SEQUENCE [LARGE SCALE GENOMIC DNA]</scope>
    <source>
        <strain evidence="1 2">YYF002</strain>
    </source>
</reference>
<protein>
    <submittedName>
        <fullName evidence="1">Uncharacterized protein</fullName>
    </submittedName>
</protein>
<accession>A0ABT6G2W3</accession>
<sequence length="248" mass="29568">MTERLKNNIEKLYETFEKYHSNSAMNGSPNYDDLDKWNKELFSKPLRELDQDDLSLYTGKAMTTWGNANDYKHFLPRIFELTAELRTPYEIWIAFDKLTLAEFQNWEEEEQKVIQEFMIALWESIVNDNSRKAEFEFKDYFSAIAHFYPKFSDLLDVWTESESKAGIKHLAEFIIEEQTTLFDRKKISGFQDQKQNAEELLNWILSNKTLNKIQQKYFEFETESFAEKVSWAEQIITNERKSTAHNNV</sequence>
<keyword evidence="2" id="KW-1185">Reference proteome</keyword>
<dbReference type="Proteomes" id="UP001529085">
    <property type="component" value="Unassembled WGS sequence"/>
</dbReference>
<evidence type="ECO:0000313" key="2">
    <source>
        <dbReference type="Proteomes" id="UP001529085"/>
    </source>
</evidence>
<comment type="caution">
    <text evidence="1">The sequence shown here is derived from an EMBL/GenBank/DDBJ whole genome shotgun (WGS) entry which is preliminary data.</text>
</comment>
<name>A0ABT6G2W3_9FLAO</name>
<dbReference type="RefSeq" id="WP_278005639.1">
    <property type="nucleotide sequence ID" value="NZ_JARSBN010000005.1"/>
</dbReference>
<proteinExistence type="predicted"/>
<organism evidence="1 2">
    <name type="scientific">Winogradskyella marincola</name>
    <dbReference type="NCBI Taxonomy" id="3037795"/>
    <lineage>
        <taxon>Bacteria</taxon>
        <taxon>Pseudomonadati</taxon>
        <taxon>Bacteroidota</taxon>
        <taxon>Flavobacteriia</taxon>
        <taxon>Flavobacteriales</taxon>
        <taxon>Flavobacteriaceae</taxon>
        <taxon>Winogradskyella</taxon>
    </lineage>
</organism>
<evidence type="ECO:0000313" key="1">
    <source>
        <dbReference type="EMBL" id="MDG4716189.1"/>
    </source>
</evidence>
<dbReference type="EMBL" id="JARSBN010000005">
    <property type="protein sequence ID" value="MDG4716189.1"/>
    <property type="molecule type" value="Genomic_DNA"/>
</dbReference>
<gene>
    <name evidence="1" type="ORF">P7122_09915</name>
</gene>